<dbReference type="PANTHER" id="PTHR31623">
    <property type="entry name" value="F21J9.9"/>
    <property type="match status" value="1"/>
</dbReference>
<dbReference type="PaxDb" id="4097-A0A1S3Y6P8"/>
<evidence type="ECO:0000256" key="1">
    <source>
        <dbReference type="ARBA" id="ARBA00009861"/>
    </source>
</evidence>
<protein>
    <submittedName>
        <fullName evidence="4">Acylsugar acyltransferase 3-like</fullName>
    </submittedName>
</protein>
<dbReference type="Pfam" id="PF02458">
    <property type="entry name" value="Transferase"/>
    <property type="match status" value="1"/>
</dbReference>
<dbReference type="STRING" id="4097.A0A1S3Y6P8"/>
<proteinExistence type="inferred from homology"/>
<comment type="similarity">
    <text evidence="1">Belongs to the plant acyltransferase family.</text>
</comment>
<dbReference type="AlphaFoldDB" id="A0A1S3Y6P8"/>
<dbReference type="GO" id="GO:0016746">
    <property type="term" value="F:acyltransferase activity"/>
    <property type="evidence" value="ECO:0007669"/>
    <property type="project" value="UniProtKB-KW"/>
</dbReference>
<organism evidence="4">
    <name type="scientific">Nicotiana tabacum</name>
    <name type="common">Common tobacco</name>
    <dbReference type="NCBI Taxonomy" id="4097"/>
    <lineage>
        <taxon>Eukaryota</taxon>
        <taxon>Viridiplantae</taxon>
        <taxon>Streptophyta</taxon>
        <taxon>Embryophyta</taxon>
        <taxon>Tracheophyta</taxon>
        <taxon>Spermatophyta</taxon>
        <taxon>Magnoliopsida</taxon>
        <taxon>eudicotyledons</taxon>
        <taxon>Gunneridae</taxon>
        <taxon>Pentapetalae</taxon>
        <taxon>asterids</taxon>
        <taxon>lamiids</taxon>
        <taxon>Solanales</taxon>
        <taxon>Solanaceae</taxon>
        <taxon>Nicotianoideae</taxon>
        <taxon>Nicotianeae</taxon>
        <taxon>Nicotiana</taxon>
    </lineage>
</organism>
<dbReference type="OMA" id="EARIDCH"/>
<evidence type="ECO:0000313" key="4">
    <source>
        <dbReference type="RefSeq" id="XP_016447896.1"/>
    </source>
</evidence>
<reference evidence="4" key="1">
    <citation type="submission" date="2025-08" db="UniProtKB">
        <authorList>
            <consortium name="RefSeq"/>
        </authorList>
    </citation>
    <scope>IDENTIFICATION</scope>
</reference>
<dbReference type="InterPro" id="IPR023213">
    <property type="entry name" value="CAT-like_dom_sf"/>
</dbReference>
<dbReference type="PANTHER" id="PTHR31623:SF81">
    <property type="entry name" value="ACYLSUGAR ACYLTRANSFERASE 3-LIKE"/>
    <property type="match status" value="1"/>
</dbReference>
<accession>A0A1S3Y6P8</accession>
<evidence type="ECO:0000256" key="2">
    <source>
        <dbReference type="ARBA" id="ARBA00022679"/>
    </source>
</evidence>
<dbReference type="Gene3D" id="3.30.559.10">
    <property type="entry name" value="Chloramphenicol acetyltransferase-like domain"/>
    <property type="match status" value="1"/>
</dbReference>
<sequence>MGVLSRLHKLCLPGQAFTPSPIPLVFLYSKQQVDTIFPNGPKQQLSKFLEISLSKTLTCYYPWAGRLKDNATVECNDVGAEYFEVQINSPMDEVVHHSDSRIKDMVTFPQGATWGNCTDRALAIAQLIHFECGEIAISVCLSHKVGDGCSCYWFLRDGASLTRGPNAKITSTPYFVEDSVIPSPLPDGPLVSPNIITGSLDGCFQSPLCSHNYTLLRTLKGETIDRLLVDN</sequence>
<name>A0A1S3Y6P8_TOBAC</name>
<dbReference type="SMR" id="A0A1S3Y6P8"/>
<evidence type="ECO:0000256" key="3">
    <source>
        <dbReference type="ARBA" id="ARBA00023315"/>
    </source>
</evidence>
<keyword evidence="2" id="KW-0808">Transferase</keyword>
<gene>
    <name evidence="4" type="primary">LOC107772949</name>
</gene>
<keyword evidence="3" id="KW-0012">Acyltransferase</keyword>
<dbReference type="RefSeq" id="XP_016447896.1">
    <property type="nucleotide sequence ID" value="XM_016592410.1"/>
</dbReference>
<dbReference type="OrthoDB" id="1282059at2759"/>
<dbReference type="KEGG" id="nta:107772949"/>